<evidence type="ECO:0000313" key="4">
    <source>
        <dbReference type="Proteomes" id="UP000061569"/>
    </source>
</evidence>
<evidence type="ECO:0000256" key="1">
    <source>
        <dbReference type="PROSITE-ProRule" id="PRU00409"/>
    </source>
</evidence>
<accession>A0A0S2DDD4</accession>
<sequence>MPNVLVLGARAPAALEIARRFRRDGRATAMVADSVSCRLSGWSNAVGASEPIAGPRFDAARFAADLARIVAQRRIDLVVPTCEEAFWLSRYRGALPVGVRVLVDEFDKLRELHSKLRFLELARGCGANVPDSAEVSDLEQARAWAAGRPLVLKPEYSRFGVHVRLYPQGMPADAAPLPLAQAWVAQRFHAGTELCSYSVADRGRLLAHSVYRPAYRLSRSSSFYFEPAPNATIRGFVERFVAKIGYTGQISFDWIVGDDGSATVLECNPRATSGVHLFGAGDDLPAALLGADIACVDARPARPRMLAPVMLGAGLAQALAQGRARAWLRDWRRADDVLAVPGDRLPPLGGLADLGAYAASALRRGGGLREAATRDIEWDGEELPDL</sequence>
<dbReference type="GO" id="GO:0046872">
    <property type="term" value="F:metal ion binding"/>
    <property type="evidence" value="ECO:0007669"/>
    <property type="project" value="InterPro"/>
</dbReference>
<keyword evidence="1" id="KW-0547">Nucleotide-binding</keyword>
<dbReference type="EMBL" id="CP013140">
    <property type="protein sequence ID" value="ALN56529.1"/>
    <property type="molecule type" value="Genomic_DNA"/>
</dbReference>
<gene>
    <name evidence="3" type="ORF">GLE_1171</name>
</gene>
<dbReference type="AlphaFoldDB" id="A0A0S2DDD4"/>
<keyword evidence="1" id="KW-0067">ATP-binding</keyword>
<dbReference type="Proteomes" id="UP000061569">
    <property type="component" value="Chromosome"/>
</dbReference>
<dbReference type="SUPFAM" id="SSF56059">
    <property type="entry name" value="Glutathione synthetase ATP-binding domain-like"/>
    <property type="match status" value="1"/>
</dbReference>
<dbReference type="InterPro" id="IPR011761">
    <property type="entry name" value="ATP-grasp"/>
</dbReference>
<evidence type="ECO:0000313" key="3">
    <source>
        <dbReference type="EMBL" id="ALN56529.1"/>
    </source>
</evidence>
<proteinExistence type="predicted"/>
<reference evidence="3 4" key="1">
    <citation type="submission" date="2015-11" db="EMBL/GenBank/DDBJ databases">
        <title>Genome sequences of Lysobacter enzymogenes strain C3 and Lysobacter antibioticus ATCC 29479.</title>
        <authorList>
            <person name="Kobayashi D.Y."/>
        </authorList>
    </citation>
    <scope>NUCLEOTIDE SEQUENCE [LARGE SCALE GENOMIC DNA]</scope>
    <source>
        <strain evidence="3 4">C3</strain>
    </source>
</reference>
<dbReference type="PROSITE" id="PS50975">
    <property type="entry name" value="ATP_GRASP"/>
    <property type="match status" value="1"/>
</dbReference>
<dbReference type="PATRIC" id="fig|69.6.peg.1156"/>
<dbReference type="GO" id="GO:0005524">
    <property type="term" value="F:ATP binding"/>
    <property type="evidence" value="ECO:0007669"/>
    <property type="project" value="UniProtKB-UniRule"/>
</dbReference>
<evidence type="ECO:0000259" key="2">
    <source>
        <dbReference type="PROSITE" id="PS50975"/>
    </source>
</evidence>
<dbReference type="STRING" id="69.GLE_1171"/>
<dbReference type="Gene3D" id="3.40.50.20">
    <property type="match status" value="1"/>
</dbReference>
<protein>
    <recommendedName>
        <fullName evidence="2">ATP-grasp domain-containing protein</fullName>
    </recommendedName>
</protein>
<dbReference type="KEGG" id="lez:GLE_1171"/>
<dbReference type="OrthoDB" id="40611at2"/>
<feature type="domain" description="ATP-grasp" evidence="2">
    <location>
        <begin position="119"/>
        <end position="302"/>
    </location>
</feature>
<name>A0A0S2DDD4_LYSEN</name>
<organism evidence="3 4">
    <name type="scientific">Lysobacter enzymogenes</name>
    <dbReference type="NCBI Taxonomy" id="69"/>
    <lineage>
        <taxon>Bacteria</taxon>
        <taxon>Pseudomonadati</taxon>
        <taxon>Pseudomonadota</taxon>
        <taxon>Gammaproteobacteria</taxon>
        <taxon>Lysobacterales</taxon>
        <taxon>Lysobacteraceae</taxon>
        <taxon>Lysobacter</taxon>
    </lineage>
</organism>
<dbReference type="Gene3D" id="3.30.470.20">
    <property type="entry name" value="ATP-grasp fold, B domain"/>
    <property type="match status" value="1"/>
</dbReference>